<dbReference type="SUPFAM" id="SSF75217">
    <property type="entry name" value="alpha/beta knot"/>
    <property type="match status" value="1"/>
</dbReference>
<keyword evidence="1 7" id="KW-0963">Cytoplasm</keyword>
<comment type="subcellular location">
    <subcellularLocation>
        <location evidence="7">Cytoplasm</location>
    </subcellularLocation>
</comment>
<dbReference type="EC" id="2.1.1.177" evidence="7"/>
<feature type="binding site" evidence="7">
    <location>
        <position position="108"/>
    </location>
    <ligand>
        <name>S-adenosyl-L-methionine</name>
        <dbReference type="ChEBI" id="CHEBI:59789"/>
    </ligand>
</feature>
<evidence type="ECO:0000256" key="7">
    <source>
        <dbReference type="HAMAP-Rule" id="MF_00658"/>
    </source>
</evidence>
<gene>
    <name evidence="7 8" type="primary">rlmH</name>
    <name evidence="8" type="ORF">CLHUN_24870</name>
</gene>
<dbReference type="GO" id="GO:0005737">
    <property type="term" value="C:cytoplasm"/>
    <property type="evidence" value="ECO:0007669"/>
    <property type="project" value="UniProtKB-SubCell"/>
</dbReference>
<feature type="binding site" evidence="7">
    <location>
        <position position="76"/>
    </location>
    <ligand>
        <name>S-adenosyl-L-methionine</name>
        <dbReference type="ChEBI" id="CHEBI:59789"/>
    </ligand>
</feature>
<evidence type="ECO:0000256" key="4">
    <source>
        <dbReference type="ARBA" id="ARBA00022679"/>
    </source>
</evidence>
<proteinExistence type="inferred from homology"/>
<evidence type="ECO:0000256" key="1">
    <source>
        <dbReference type="ARBA" id="ARBA00022490"/>
    </source>
</evidence>
<dbReference type="InterPro" id="IPR003742">
    <property type="entry name" value="RlmH-like"/>
</dbReference>
<dbReference type="Pfam" id="PF02590">
    <property type="entry name" value="SPOUT_MTase"/>
    <property type="match status" value="1"/>
</dbReference>
<evidence type="ECO:0000256" key="3">
    <source>
        <dbReference type="ARBA" id="ARBA00022603"/>
    </source>
</evidence>
<organism evidence="8 9">
    <name type="scientific">Ruminiclostridium hungatei</name>
    <name type="common">Clostridium hungatei</name>
    <dbReference type="NCBI Taxonomy" id="48256"/>
    <lineage>
        <taxon>Bacteria</taxon>
        <taxon>Bacillati</taxon>
        <taxon>Bacillota</taxon>
        <taxon>Clostridia</taxon>
        <taxon>Eubacteriales</taxon>
        <taxon>Oscillospiraceae</taxon>
        <taxon>Ruminiclostridium</taxon>
    </lineage>
</organism>
<dbReference type="InterPro" id="IPR029026">
    <property type="entry name" value="tRNA_m1G_MTases_N"/>
</dbReference>
<name>A0A1V4SI38_RUMHU</name>
<dbReference type="PIRSF" id="PIRSF004505">
    <property type="entry name" value="MT_bac"/>
    <property type="match status" value="1"/>
</dbReference>
<dbReference type="OrthoDB" id="9806643at2"/>
<comment type="caution">
    <text evidence="8">The sequence shown here is derived from an EMBL/GenBank/DDBJ whole genome shotgun (WGS) entry which is preliminary data.</text>
</comment>
<dbReference type="Gene3D" id="3.40.1280.10">
    <property type="match status" value="1"/>
</dbReference>
<dbReference type="InterPro" id="IPR029028">
    <property type="entry name" value="Alpha/beta_knot_MTases"/>
</dbReference>
<accession>A0A1V4SI38</accession>
<dbReference type="CDD" id="cd18081">
    <property type="entry name" value="RlmH-like"/>
    <property type="match status" value="1"/>
</dbReference>
<dbReference type="Proteomes" id="UP000191554">
    <property type="component" value="Unassembled WGS sequence"/>
</dbReference>
<feature type="binding site" evidence="7">
    <location>
        <begin position="127"/>
        <end position="132"/>
    </location>
    <ligand>
        <name>S-adenosyl-L-methionine</name>
        <dbReference type="ChEBI" id="CHEBI:59789"/>
    </ligand>
</feature>
<evidence type="ECO:0000256" key="6">
    <source>
        <dbReference type="ARBA" id="ARBA00038303"/>
    </source>
</evidence>
<keyword evidence="2 7" id="KW-0698">rRNA processing</keyword>
<protein>
    <recommendedName>
        <fullName evidence="7">Ribosomal RNA large subunit methyltransferase H</fullName>
        <ecNumber evidence="7">2.1.1.177</ecNumber>
    </recommendedName>
    <alternativeName>
        <fullName evidence="7">23S rRNA (pseudouridine1915-N3)-methyltransferase</fullName>
    </alternativeName>
    <alternativeName>
        <fullName evidence="7">23S rRNA m3Psi1915 methyltransferase</fullName>
    </alternativeName>
    <alternativeName>
        <fullName evidence="7">rRNA (pseudouridine-N3-)-methyltransferase RlmH</fullName>
    </alternativeName>
</protein>
<dbReference type="STRING" id="48256.CLHUN_24870"/>
<dbReference type="PANTHER" id="PTHR33603:SF1">
    <property type="entry name" value="RIBOSOMAL RNA LARGE SUBUNIT METHYLTRANSFERASE H"/>
    <property type="match status" value="1"/>
</dbReference>
<evidence type="ECO:0000313" key="9">
    <source>
        <dbReference type="Proteomes" id="UP000191554"/>
    </source>
</evidence>
<sequence>MKITIAAVGKLKEKYLKEGIAEYVKRLSRFADIELVEVEDEHAPDSLSPAQESQVKHREGERVLRKIKEGSYIILLDLAGQHTTSEGFAAKLESIMLSGNSHITFIIGGSLGLDQSLISVANHRICLSKMTFPHQLARLILLEQTYRAFKIMKNETYHK</sequence>
<dbReference type="RefSeq" id="WP_080064914.1">
    <property type="nucleotide sequence ID" value="NZ_MZGX01000016.1"/>
</dbReference>
<comment type="function">
    <text evidence="7">Specifically methylates the pseudouridine at position 1915 (m3Psi1915) in 23S rRNA.</text>
</comment>
<evidence type="ECO:0000256" key="2">
    <source>
        <dbReference type="ARBA" id="ARBA00022552"/>
    </source>
</evidence>
<evidence type="ECO:0000313" key="8">
    <source>
        <dbReference type="EMBL" id="OPX43549.1"/>
    </source>
</evidence>
<dbReference type="AlphaFoldDB" id="A0A1V4SI38"/>
<dbReference type="GO" id="GO:0070038">
    <property type="term" value="F:rRNA (pseudouridine-N3-)-methyltransferase activity"/>
    <property type="evidence" value="ECO:0007669"/>
    <property type="project" value="UniProtKB-UniRule"/>
</dbReference>
<comment type="similarity">
    <text evidence="6 7">Belongs to the RNA methyltransferase RlmH family.</text>
</comment>
<comment type="catalytic activity">
    <reaction evidence="7">
        <text>pseudouridine(1915) in 23S rRNA + S-adenosyl-L-methionine = N(3)-methylpseudouridine(1915) in 23S rRNA + S-adenosyl-L-homocysteine + H(+)</text>
        <dbReference type="Rhea" id="RHEA:42752"/>
        <dbReference type="Rhea" id="RHEA-COMP:10221"/>
        <dbReference type="Rhea" id="RHEA-COMP:10222"/>
        <dbReference type="ChEBI" id="CHEBI:15378"/>
        <dbReference type="ChEBI" id="CHEBI:57856"/>
        <dbReference type="ChEBI" id="CHEBI:59789"/>
        <dbReference type="ChEBI" id="CHEBI:65314"/>
        <dbReference type="ChEBI" id="CHEBI:74486"/>
        <dbReference type="EC" id="2.1.1.177"/>
    </reaction>
</comment>
<keyword evidence="9" id="KW-1185">Reference proteome</keyword>
<dbReference type="NCBIfam" id="TIGR00246">
    <property type="entry name" value="tRNA_RlmH_YbeA"/>
    <property type="match status" value="1"/>
</dbReference>
<evidence type="ECO:0000256" key="5">
    <source>
        <dbReference type="ARBA" id="ARBA00022691"/>
    </source>
</evidence>
<comment type="subunit">
    <text evidence="7">Homodimer.</text>
</comment>
<dbReference type="NCBIfam" id="NF000985">
    <property type="entry name" value="PRK00103.1-3"/>
    <property type="match status" value="1"/>
</dbReference>
<keyword evidence="3 7" id="KW-0489">Methyltransferase</keyword>
<dbReference type="HAMAP" id="MF_00658">
    <property type="entry name" value="23SrRNA_methyltr_H"/>
    <property type="match status" value="1"/>
</dbReference>
<dbReference type="EMBL" id="MZGX01000016">
    <property type="protein sequence ID" value="OPX43549.1"/>
    <property type="molecule type" value="Genomic_DNA"/>
</dbReference>
<keyword evidence="5 7" id="KW-0949">S-adenosyl-L-methionine</keyword>
<keyword evidence="4 7" id="KW-0808">Transferase</keyword>
<dbReference type="PANTHER" id="PTHR33603">
    <property type="entry name" value="METHYLTRANSFERASE"/>
    <property type="match status" value="1"/>
</dbReference>
<reference evidence="8 9" key="1">
    <citation type="submission" date="2017-03" db="EMBL/GenBank/DDBJ databases">
        <title>Genome sequence of Clostridium hungatei DSM 14427.</title>
        <authorList>
            <person name="Poehlein A."/>
            <person name="Daniel R."/>
        </authorList>
    </citation>
    <scope>NUCLEOTIDE SEQUENCE [LARGE SCALE GENOMIC DNA]</scope>
    <source>
        <strain evidence="8 9">DSM 14427</strain>
    </source>
</reference>